<keyword evidence="4" id="KW-1185">Reference proteome</keyword>
<organism evidence="3 4">
    <name type="scientific">Ciceribacter selenitireducens ATCC BAA-1503</name>
    <dbReference type="NCBI Taxonomy" id="1336235"/>
    <lineage>
        <taxon>Bacteria</taxon>
        <taxon>Pseudomonadati</taxon>
        <taxon>Pseudomonadota</taxon>
        <taxon>Alphaproteobacteria</taxon>
        <taxon>Hyphomicrobiales</taxon>
        <taxon>Rhizobiaceae</taxon>
        <taxon>Ciceribacter</taxon>
    </lineage>
</organism>
<dbReference type="Proteomes" id="UP000254764">
    <property type="component" value="Unassembled WGS sequence"/>
</dbReference>
<sequence length="66" mass="6935">MTPERPSLWRRLGPAERAFALVIVAMAIGGLLLIADGLYLKAKADQVPSPRTHQGPVSPNGAAGTE</sequence>
<evidence type="ECO:0000256" key="1">
    <source>
        <dbReference type="SAM" id="MobiDB-lite"/>
    </source>
</evidence>
<dbReference type="EMBL" id="UEYP01000011">
    <property type="protein sequence ID" value="SSC64483.1"/>
    <property type="molecule type" value="Genomic_DNA"/>
</dbReference>
<dbReference type="AlphaFoldDB" id="A0A376AAK0"/>
<feature type="region of interest" description="Disordered" evidence="1">
    <location>
        <begin position="46"/>
        <end position="66"/>
    </location>
</feature>
<feature type="transmembrane region" description="Helical" evidence="2">
    <location>
        <begin position="20"/>
        <end position="40"/>
    </location>
</feature>
<keyword evidence="2" id="KW-0472">Membrane</keyword>
<accession>A0A376AAK0</accession>
<gene>
    <name evidence="3" type="ORF">RHIZ70_191</name>
</gene>
<keyword evidence="2" id="KW-1133">Transmembrane helix</keyword>
<evidence type="ECO:0000313" key="3">
    <source>
        <dbReference type="EMBL" id="SSC64483.1"/>
    </source>
</evidence>
<evidence type="ECO:0000313" key="4">
    <source>
        <dbReference type="Proteomes" id="UP000254764"/>
    </source>
</evidence>
<evidence type="ECO:0000256" key="2">
    <source>
        <dbReference type="SAM" id="Phobius"/>
    </source>
</evidence>
<name>A0A376AAK0_9HYPH</name>
<proteinExistence type="predicted"/>
<keyword evidence="2" id="KW-0812">Transmembrane</keyword>
<reference evidence="4" key="1">
    <citation type="submission" date="2018-07" db="EMBL/GenBank/DDBJ databases">
        <authorList>
            <person name="Peiro R."/>
            <person name="Begona"/>
            <person name="Cbmso G."/>
            <person name="Lopez M."/>
            <person name="Gonzalez S."/>
        </authorList>
    </citation>
    <scope>NUCLEOTIDE SEQUENCE [LARGE SCALE GENOMIC DNA]</scope>
</reference>
<dbReference type="RefSeq" id="WP_115671660.1">
    <property type="nucleotide sequence ID" value="NZ_UEYP01000011.1"/>
</dbReference>
<protein>
    <submittedName>
        <fullName evidence="3">Uncharacterized protein</fullName>
    </submittedName>
</protein>